<name>Q9YCP7_AERPE</name>
<dbReference type="SUPFAM" id="SSF46785">
    <property type="entry name" value="Winged helix' DNA-binding domain"/>
    <property type="match status" value="1"/>
</dbReference>
<evidence type="ECO:0000313" key="2">
    <source>
        <dbReference type="Proteomes" id="UP000002518"/>
    </source>
</evidence>
<evidence type="ECO:0008006" key="3">
    <source>
        <dbReference type="Google" id="ProtNLM"/>
    </source>
</evidence>
<reference evidence="1 2" key="1">
    <citation type="journal article" date="1999" name="DNA Res.">
        <title>Complete genome sequence of an aerobic hyper-thermophilic crenarchaeon, Aeropyrum pernix K1.</title>
        <authorList>
            <person name="Kawarabayasi Y."/>
            <person name="Hino Y."/>
            <person name="Horikawa H."/>
            <person name="Yamazaki S."/>
            <person name="Haikawa Y."/>
            <person name="Jin-no K."/>
            <person name="Takahashi M."/>
            <person name="Sekine M."/>
            <person name="Baba S."/>
            <person name="Ankai A."/>
            <person name="Kosugi H."/>
            <person name="Hosoyama A."/>
            <person name="Fukui S."/>
            <person name="Nagai Y."/>
            <person name="Nishijima K."/>
            <person name="Nakazawa H."/>
            <person name="Takamiya M."/>
            <person name="Masuda S."/>
            <person name="Funahashi T."/>
            <person name="Tanaka T."/>
            <person name="Kudoh Y."/>
            <person name="Yamazaki J."/>
            <person name="Kushida N."/>
            <person name="Oguchi A."/>
            <person name="Aoki K."/>
            <person name="Kubota K."/>
            <person name="Nakamura Y."/>
            <person name="Nomura N."/>
            <person name="Sako Y."/>
            <person name="Kikuchi H."/>
        </authorList>
    </citation>
    <scope>NUCLEOTIDE SEQUENCE [LARGE SCALE GENOMIC DNA]</scope>
    <source>
        <strain evidence="2">ATCC 700893 / DSM 11879 / JCM 9820 / NBRC 100138 / K1</strain>
    </source>
</reference>
<dbReference type="InterPro" id="IPR036390">
    <property type="entry name" value="WH_DNA-bd_sf"/>
</dbReference>
<keyword evidence="2" id="KW-1185">Reference proteome</keyword>
<dbReference type="RefSeq" id="WP_010866235.1">
    <property type="nucleotide sequence ID" value="NC_000854.2"/>
</dbReference>
<dbReference type="AlphaFoldDB" id="Q9YCP7"/>
<sequence>MVNGRSTDHRFDREKIVRRADEIAGKHGLLSHRLRILILAATAAYGEASWTSLKTILESLLGPVNPNTLAFHTRKLMEAGLLRRAGSLESPVYMLAEEPDREIAELAKEMEKLVKPTRQGSEEP</sequence>
<dbReference type="PIR" id="B72593">
    <property type="entry name" value="B72593"/>
</dbReference>
<dbReference type="Proteomes" id="UP000002518">
    <property type="component" value="Chromosome"/>
</dbReference>
<dbReference type="KEGG" id="ape:APE_1211.1"/>
<dbReference type="InterPro" id="IPR036388">
    <property type="entry name" value="WH-like_DNA-bd_sf"/>
</dbReference>
<proteinExistence type="predicted"/>
<organism evidence="1 2">
    <name type="scientific">Aeropyrum pernix (strain ATCC 700893 / DSM 11879 / JCM 9820 / NBRC 100138 / K1)</name>
    <dbReference type="NCBI Taxonomy" id="272557"/>
    <lineage>
        <taxon>Archaea</taxon>
        <taxon>Thermoproteota</taxon>
        <taxon>Thermoprotei</taxon>
        <taxon>Desulfurococcales</taxon>
        <taxon>Desulfurococcaceae</taxon>
        <taxon>Aeropyrum</taxon>
    </lineage>
</organism>
<dbReference type="EnsemblBacteria" id="BAA80200">
    <property type="protein sequence ID" value="BAA80200"/>
    <property type="gene ID" value="APE_1211.1"/>
</dbReference>
<dbReference type="PATRIC" id="fig|272557.25.peg.837"/>
<dbReference type="GeneID" id="1445862"/>
<dbReference type="EMBL" id="BA000002">
    <property type="protein sequence ID" value="BAA80200.2"/>
    <property type="molecule type" value="Genomic_DNA"/>
</dbReference>
<accession>Q9YCP7</accession>
<dbReference type="Gene3D" id="1.10.10.10">
    <property type="entry name" value="Winged helix-like DNA-binding domain superfamily/Winged helix DNA-binding domain"/>
    <property type="match status" value="1"/>
</dbReference>
<evidence type="ECO:0000313" key="1">
    <source>
        <dbReference type="EMBL" id="BAA80200.2"/>
    </source>
</evidence>
<protein>
    <recommendedName>
        <fullName evidence="3">HTH arsR-type domain-containing protein</fullName>
    </recommendedName>
</protein>
<gene>
    <name evidence="1" type="ordered locus">APE_1211.1</name>
</gene>